<dbReference type="AlphaFoldDB" id="A0A0P1FZ65"/>
<sequence>MSVGSGDKYSAGPQGLGYIYQPRLALLKLVEEPERTGVLIEGQDDLEFVEDGQSRSLGSLKHKTPGENLTDLATDFWKSVRIWLERFSASGRSTSPLRFYLFTTANVAENSFLRDFLEESSTPIVATKASFEAAMAKSAAKIVGEIKVAYEKLTEEERLDFIGRVSIFDANPRITEIPELLSDRLLRPVRREHRQAVIERLEGWWNDLAVRQIAGEKTDPIYGAEVSDKLSAIAEEYRSDNLPITFLGKRPKGVDPESDDRLFVKQLRLLGTSTSRIQSAIIDYYRAFQQRSSWAREDLLVAGEMEEYEDRLVEEWQRYKDFVVESLSADEAEDKLVAAGKEIFRWAEFETSNLRIRERVTEPYVVRGAFHILANGRPLPRVYWHPKFLERIETVLEGAS</sequence>
<evidence type="ECO:0000259" key="1">
    <source>
        <dbReference type="Pfam" id="PF20283"/>
    </source>
</evidence>
<gene>
    <name evidence="2" type="ORF">TRN7648_00011</name>
</gene>
<evidence type="ECO:0000313" key="2">
    <source>
        <dbReference type="EMBL" id="CUH74659.1"/>
    </source>
</evidence>
<protein>
    <recommendedName>
        <fullName evidence="1">ABC-three component systems C-terminal domain-containing protein</fullName>
    </recommendedName>
</protein>
<proteinExistence type="predicted"/>
<organism evidence="2 3">
    <name type="scientific">Tropicibacter naphthalenivorans</name>
    <dbReference type="NCBI Taxonomy" id="441103"/>
    <lineage>
        <taxon>Bacteria</taxon>
        <taxon>Pseudomonadati</taxon>
        <taxon>Pseudomonadota</taxon>
        <taxon>Alphaproteobacteria</taxon>
        <taxon>Rhodobacterales</taxon>
        <taxon>Roseobacteraceae</taxon>
        <taxon>Tropicibacter</taxon>
    </lineage>
</organism>
<dbReference type="STRING" id="441103.TRN7648_00011"/>
<dbReference type="Proteomes" id="UP000054935">
    <property type="component" value="Unassembled WGS sequence"/>
</dbReference>
<reference evidence="2 3" key="1">
    <citation type="submission" date="2015-09" db="EMBL/GenBank/DDBJ databases">
        <authorList>
            <consortium name="Swine Surveillance"/>
        </authorList>
    </citation>
    <scope>NUCLEOTIDE SEQUENCE [LARGE SCALE GENOMIC DNA]</scope>
    <source>
        <strain evidence="2 3">CECT 7648</strain>
    </source>
</reference>
<evidence type="ECO:0000313" key="3">
    <source>
        <dbReference type="Proteomes" id="UP000054935"/>
    </source>
</evidence>
<keyword evidence="3" id="KW-1185">Reference proteome</keyword>
<dbReference type="InterPro" id="IPR046913">
    <property type="entry name" value="ABC-3C_CTD7"/>
</dbReference>
<accession>A0A0P1FZ65</accession>
<dbReference type="EMBL" id="CYSE01000001">
    <property type="protein sequence ID" value="CUH74659.1"/>
    <property type="molecule type" value="Genomic_DNA"/>
</dbReference>
<name>A0A0P1FZ65_9RHOB</name>
<dbReference type="OrthoDB" id="2786695at2"/>
<dbReference type="Pfam" id="PF20283">
    <property type="entry name" value="CTD7"/>
    <property type="match status" value="1"/>
</dbReference>
<feature type="domain" description="ABC-three component systems C-terminal" evidence="1">
    <location>
        <begin position="263"/>
        <end position="391"/>
    </location>
</feature>
<dbReference type="RefSeq" id="WP_058245607.1">
    <property type="nucleotide sequence ID" value="NZ_CYSE01000001.1"/>
</dbReference>